<evidence type="ECO:0000313" key="1">
    <source>
        <dbReference type="EMBL" id="SVC74200.1"/>
    </source>
</evidence>
<dbReference type="EMBL" id="UINC01108243">
    <property type="protein sequence ID" value="SVC74200.1"/>
    <property type="molecule type" value="Genomic_DNA"/>
</dbReference>
<accession>A0A382PN64</accession>
<name>A0A382PN64_9ZZZZ</name>
<organism evidence="1">
    <name type="scientific">marine metagenome</name>
    <dbReference type="NCBI Taxonomy" id="408172"/>
    <lineage>
        <taxon>unclassified sequences</taxon>
        <taxon>metagenomes</taxon>
        <taxon>ecological metagenomes</taxon>
    </lineage>
</organism>
<dbReference type="AlphaFoldDB" id="A0A382PN64"/>
<reference evidence="1" key="1">
    <citation type="submission" date="2018-05" db="EMBL/GenBank/DDBJ databases">
        <authorList>
            <person name="Lanie J.A."/>
            <person name="Ng W.-L."/>
            <person name="Kazmierczak K.M."/>
            <person name="Andrzejewski T.M."/>
            <person name="Davidsen T.M."/>
            <person name="Wayne K.J."/>
            <person name="Tettelin H."/>
            <person name="Glass J.I."/>
            <person name="Rusch D."/>
            <person name="Podicherti R."/>
            <person name="Tsui H.-C.T."/>
            <person name="Winkler M.E."/>
        </authorList>
    </citation>
    <scope>NUCLEOTIDE SEQUENCE</scope>
</reference>
<proteinExistence type="predicted"/>
<sequence length="38" mass="4331">MFYWLAGIQEDFAAFLGADGWPMGHPPRRKPEGFCAYP</sequence>
<gene>
    <name evidence="1" type="ORF">METZ01_LOCUS327054</name>
</gene>
<protein>
    <submittedName>
        <fullName evidence="1">Uncharacterized protein</fullName>
    </submittedName>
</protein>